<reference evidence="5" key="1">
    <citation type="journal article" date="2010" name="Nature">
        <title>The Amphimedon queenslandica genome and the evolution of animal complexity.</title>
        <authorList>
            <person name="Srivastava M."/>
            <person name="Simakov O."/>
            <person name="Chapman J."/>
            <person name="Fahey B."/>
            <person name="Gauthier M.E."/>
            <person name="Mitros T."/>
            <person name="Richards G.S."/>
            <person name="Conaco C."/>
            <person name="Dacre M."/>
            <person name="Hellsten U."/>
            <person name="Larroux C."/>
            <person name="Putnam N.H."/>
            <person name="Stanke M."/>
            <person name="Adamska M."/>
            <person name="Darling A."/>
            <person name="Degnan S.M."/>
            <person name="Oakley T.H."/>
            <person name="Plachetzki D.C."/>
            <person name="Zhai Y."/>
            <person name="Adamski M."/>
            <person name="Calcino A."/>
            <person name="Cummins S.F."/>
            <person name="Goodstein D.M."/>
            <person name="Harris C."/>
            <person name="Jackson D.J."/>
            <person name="Leys S.P."/>
            <person name="Shu S."/>
            <person name="Woodcroft B.J."/>
            <person name="Vervoort M."/>
            <person name="Kosik K.S."/>
            <person name="Manning G."/>
            <person name="Degnan B.M."/>
            <person name="Rokhsar D.S."/>
        </authorList>
    </citation>
    <scope>NUCLEOTIDE SEQUENCE [LARGE SCALE GENOMIC DNA]</scope>
</reference>
<dbReference type="EnsemblMetazoa" id="Aqu2.1.28554_001">
    <property type="protein sequence ID" value="Aqu2.1.28554_001"/>
    <property type="gene ID" value="Aqu2.1.28554"/>
</dbReference>
<gene>
    <name evidence="4" type="primary">109582929</name>
</gene>
<feature type="domain" description="Lysine-specific metallo-endopeptidase" evidence="3">
    <location>
        <begin position="328"/>
        <end position="457"/>
    </location>
</feature>
<evidence type="ECO:0000256" key="1">
    <source>
        <dbReference type="SAM" id="MobiDB-lite"/>
    </source>
</evidence>
<dbReference type="EnsemblMetazoa" id="XM_019998003.1">
    <property type="protein sequence ID" value="XP_019853562.1"/>
    <property type="gene ID" value="LOC109582929"/>
</dbReference>
<name>A0A1X7UM22_AMPQE</name>
<accession>A0A1X7UM22</accession>
<evidence type="ECO:0000259" key="3">
    <source>
        <dbReference type="Pfam" id="PF14521"/>
    </source>
</evidence>
<dbReference type="AlphaFoldDB" id="A0A1X7UM22"/>
<dbReference type="SUPFAM" id="SSF55486">
    <property type="entry name" value="Metalloproteases ('zincins'), catalytic domain"/>
    <property type="match status" value="1"/>
</dbReference>
<evidence type="ECO:0000256" key="2">
    <source>
        <dbReference type="SAM" id="SignalP"/>
    </source>
</evidence>
<feature type="signal peptide" evidence="2">
    <location>
        <begin position="1"/>
        <end position="20"/>
    </location>
</feature>
<protein>
    <recommendedName>
        <fullName evidence="3">Lysine-specific metallo-endopeptidase domain-containing protein</fullName>
    </recommendedName>
</protein>
<dbReference type="eggNOG" id="ENOG502T1YG">
    <property type="taxonomic scope" value="Eukaryota"/>
</dbReference>
<reference evidence="4" key="2">
    <citation type="submission" date="2017-05" db="UniProtKB">
        <authorList>
            <consortium name="EnsemblMetazoa"/>
        </authorList>
    </citation>
    <scope>IDENTIFICATION</scope>
</reference>
<dbReference type="KEGG" id="aqu:109582929"/>
<feature type="chain" id="PRO_5010862923" description="Lysine-specific metallo-endopeptidase domain-containing protein" evidence="2">
    <location>
        <begin position="21"/>
        <end position="465"/>
    </location>
</feature>
<dbReference type="GO" id="GO:0004222">
    <property type="term" value="F:metalloendopeptidase activity"/>
    <property type="evidence" value="ECO:0007669"/>
    <property type="project" value="InterPro"/>
</dbReference>
<dbReference type="InParanoid" id="A0A1X7UM22"/>
<dbReference type="Gene3D" id="3.40.390.10">
    <property type="entry name" value="Collagenase (Catalytic Domain)"/>
    <property type="match status" value="1"/>
</dbReference>
<dbReference type="Gene3D" id="2.60.40.2970">
    <property type="match status" value="1"/>
</dbReference>
<dbReference type="InterPro" id="IPR024079">
    <property type="entry name" value="MetalloPept_cat_dom_sf"/>
</dbReference>
<keyword evidence="2" id="KW-0732">Signal</keyword>
<feature type="region of interest" description="Disordered" evidence="1">
    <location>
        <begin position="51"/>
        <end position="91"/>
    </location>
</feature>
<dbReference type="Pfam" id="PF14521">
    <property type="entry name" value="Aspzincin_M35"/>
    <property type="match status" value="1"/>
</dbReference>
<evidence type="ECO:0000313" key="4">
    <source>
        <dbReference type="EnsemblMetazoa" id="Aqu2.1.28554_001"/>
    </source>
</evidence>
<dbReference type="Proteomes" id="UP000007879">
    <property type="component" value="Unassembled WGS sequence"/>
</dbReference>
<dbReference type="InterPro" id="IPR029463">
    <property type="entry name" value="Lys_MEP"/>
</dbReference>
<sequence>MTFKISYVFLFLVFIASTSSSSYITDESESAELEAYRIAKLGYLLSSAQSHKDSDTEVEPDDTDINKEPNTTPDDTDIYKEPNTTPDDREDIPISEVDIQLVKDIREERVNKDIALDMNCERVVSMVTCSFQYKNNGVKDYYLFKRDSPLEGEINSPFIYVYGNGYPVQYKGIIVHRKDPTLDDFVLLRAGKSISASIRLTDAFDFTQNTIYTVQYNKPIMYIEKGSIMMEWKRSGIKAMRATAVFKADTFLLYDVGSLSKPDLSIETDQDDDEDAYQEDDVDITGQSCRGAKVTGGDSIQSNNTLELHEDLCNNLNMARGMIKKPFKKYMEWFGKNEKKYYRYVYNTFTIILNRLRRTEVHYEVKKKCPRGWIAYIHKSEKGMIALCKSFFDIKEIYCTENPYEQTREGVVVNLLVQGSEHAYNLVSHPGYYIKWLAYSFPMIAIKNVKNYELFYCDAQEPEPY</sequence>
<evidence type="ECO:0000313" key="5">
    <source>
        <dbReference type="Proteomes" id="UP000007879"/>
    </source>
</evidence>
<proteinExistence type="predicted"/>
<organism evidence="4">
    <name type="scientific">Amphimedon queenslandica</name>
    <name type="common">Sponge</name>
    <dbReference type="NCBI Taxonomy" id="400682"/>
    <lineage>
        <taxon>Eukaryota</taxon>
        <taxon>Metazoa</taxon>
        <taxon>Porifera</taxon>
        <taxon>Demospongiae</taxon>
        <taxon>Heteroscleromorpha</taxon>
        <taxon>Haplosclerida</taxon>
        <taxon>Niphatidae</taxon>
        <taxon>Amphimedon</taxon>
    </lineage>
</organism>
<keyword evidence="5" id="KW-1185">Reference proteome</keyword>